<name>A0ACB0KSD4_TRIPR</name>
<gene>
    <name evidence="1" type="ORF">MILVUS5_LOCUS26130</name>
</gene>
<evidence type="ECO:0000313" key="2">
    <source>
        <dbReference type="Proteomes" id="UP001177021"/>
    </source>
</evidence>
<protein>
    <submittedName>
        <fullName evidence="1">Uncharacterized protein</fullName>
    </submittedName>
</protein>
<reference evidence="1" key="1">
    <citation type="submission" date="2023-10" db="EMBL/GenBank/DDBJ databases">
        <authorList>
            <person name="Rodriguez Cubillos JULIANA M."/>
            <person name="De Vega J."/>
        </authorList>
    </citation>
    <scope>NUCLEOTIDE SEQUENCE</scope>
</reference>
<keyword evidence="2" id="KW-1185">Reference proteome</keyword>
<proteinExistence type="predicted"/>
<dbReference type="Proteomes" id="UP001177021">
    <property type="component" value="Unassembled WGS sequence"/>
</dbReference>
<comment type="caution">
    <text evidence="1">The sequence shown here is derived from an EMBL/GenBank/DDBJ whole genome shotgun (WGS) entry which is preliminary data.</text>
</comment>
<organism evidence="1 2">
    <name type="scientific">Trifolium pratense</name>
    <name type="common">Red clover</name>
    <dbReference type="NCBI Taxonomy" id="57577"/>
    <lineage>
        <taxon>Eukaryota</taxon>
        <taxon>Viridiplantae</taxon>
        <taxon>Streptophyta</taxon>
        <taxon>Embryophyta</taxon>
        <taxon>Tracheophyta</taxon>
        <taxon>Spermatophyta</taxon>
        <taxon>Magnoliopsida</taxon>
        <taxon>eudicotyledons</taxon>
        <taxon>Gunneridae</taxon>
        <taxon>Pentapetalae</taxon>
        <taxon>rosids</taxon>
        <taxon>fabids</taxon>
        <taxon>Fabales</taxon>
        <taxon>Fabaceae</taxon>
        <taxon>Papilionoideae</taxon>
        <taxon>50 kb inversion clade</taxon>
        <taxon>NPAAA clade</taxon>
        <taxon>Hologalegina</taxon>
        <taxon>IRL clade</taxon>
        <taxon>Trifolieae</taxon>
        <taxon>Trifolium</taxon>
    </lineage>
</organism>
<sequence length="2378" mass="267515">MSGNIEKEGGLVSRPPLLVGVSNYDYWKSRMIAFLKSMDSKTWKAVLKGWDPPVVMDKDGKPTSELKAEEDWSKEEDELALGNSKALYALYNGVDKHIFKLIKQCVSAKEAWKILETVHEGTPQVKMSKLQILTTQFENLRMKEEETIQDFHMTILDYDNQFDALGEKIPEEKLVRKMLRSLPKKFDMKVTAIEEAKNISEMKLDELVGSLQTFESVANGRSEKKNKSIAFSSKNNEEELEDEEESNESISEAMVLLGKQFNRVLKRMDKRPRSNFKNNAPSTIRSNEGQGKPKGDEKSNLNRNIRCHECEGYGHIRPECPTYQKRAKKGLTVSWSEDDDSEDDTASVTAKHISVLTGIVTSDTESDDGEVTYEELAASYKELCLKSEEICRVIEKQKVTINELKAEKSENISKIEELQKKVNFLSSDLEICRVIEKQKVTINELKAEKFENISKMEELQKKVNYLSSDLEEAKGVIEKLNTDIWRLRKFSDMLYKDDEHLDKLHKADGQLEEILEKNVRKPRNIGLSYENVNKFKNYSPELMYMEPKETQKQRMPYQKPQHHQQHPMSRNRRKHHAWRCHYCGRKGHIRPYCYKLYGYPNRRPQHKPVSTTAPTQQEWKPKEENEEKSDTTQPEEEITALIAHTSLRASSREDWYFDSGCSRHMTGISKFLVGIKSYSTSFVTFGDGAKGEIVGIGELRSNSLPKLNNVLLVRGLTANLISISQLCDQGMKVNFTKSECLVTNNEGEILMKGVRSKDNCYLWVPQEGENMSTCLTTKEDEVKLWHQKLGHLNLRSMKKAISKEAIRGLPNLKIEEGSICGDCQIGKQTKMPHPKLQHLTTTRVLELLHMDLMGPMQTESLGGKRYAYVVVDDFSRYTWINFIRKKSETFNVFKDLCIQLQREKNNVVLRIRSDHGKEFENSSFSDFCASEGIIHEFSSPITPQQNGVVERKNRTIQESARVMLHAKKLSHGFWAEAMNTACYIHNRVTLRSGTTTTLYELWKERKPTVKHFHVFGSKCYILSDREPRTKMDPKSDEGIFLGYSTNSRAYRVYNNRTKTMMESINVVIDDTSSETAEDDAEDATASITGDVDCETTNESKNDTEVTAPDQISATPKKGPSTRTQKNHPTDLIIGNPNQGIATRRTLDIVSNACFVSKFEPKNVKEALTDEFWINAMQEELNQFKRNEVWDLVPRPENANVIGTKWVYKNKSDESGTVTRNKARLVAQGYSQIEGIDFDETFAPVARLESIRLLLGVACILKFKLFQMDVKSAFLNGYLNEEVYVEQPKGFVDPSFPNHVYKLKKALYGLKQAPRAWYERLTEFLTSQGYRKGGNDKTLFVKEDQGKFLIAQIYVDDIVFGGMSSEMVQHFVQQMQSEFEMSLVGELTYFLGLQVKQMEDTIFISQSKYARNIVKKFGMESAAHKRTPAATHLKLTKDEKGVDVDQSLYRSMIGSLLYLTASRPDITFAVGVCARYQAEPKMSHLAQVKRILKYVNGTCDYGILYTHGENSMLVGYCDADWAGCADDRKSTSGACFFLGNNLISWFSKKQNCVSLSTAEAEYIAAGSSCSQLLWMKQMLLEYNVVQDAMALYCDNLSAINISKNPIQHSRTKHIDIRHHFIRDLVEEGVVKLEHIATEEQLADIFTKALDAVQFEKLRGKLGVCLFEDFDHPTSRFNLHSQKLHPIIKIIMSNSPITSPTKNNDEPPLTPPIDPLSQQITVAYPLQTVFPEESTTKKVSSSKKGSRARKSTSSPATTKVSNQKGKKSKSKSVSKSVHTMHELYIKNLEEPNVDASAGATDAAHHATASTVPVDFNSSLVADSPERNVGPNNTPNKTVPNSTDPNTPIIHPVSDNVIDNTPDADHLSNAAANDNPGNGHQVVIDVDNFNSSGVRQPPASMSRRLRSSASKEKDVSGTPAKTPQKKATAVGPKKQWSKVIGPSESKKKSLKRKVVSSSDSDFEDDAAAPIAASSQKAAKKKKTVEDIPPVPIDNISFHRVENAERWKIVVNRRLALERNLHEDFLDCQEIMDLINKAGLLKTVTGLGNCYEKLTREFLVNVTADCGNPLSSEYLKVFVRGRCVDFSPAIINQSLGRSTDPSPELEVSMKKICSILTGGGMKTWPRTGKLPAAKLTAKYALLNKIAASNWVPTTHSNSVATGLAKFIYAVGTGTCYDYGTHIFHATILHGSSTAVKMPIAFPTLICSIVLSQHPDICTNSDVPVSRPSALTMDFRLLEGKHIADIAAASAKTPAVGMTKQQMIANLKEVSKMLGEKKELVDGVIQALEFAQPQANEDGVAPHLINDLINKLNMSFALKRLGQVDYFLGIEVHHLSSGALLLNQSKYVRDLLCKAKMEDSKPIGSPMDMMHVPWLEELFTITT</sequence>
<dbReference type="EMBL" id="CASHSV030000311">
    <property type="protein sequence ID" value="CAJ2660109.1"/>
    <property type="molecule type" value="Genomic_DNA"/>
</dbReference>
<evidence type="ECO:0000313" key="1">
    <source>
        <dbReference type="EMBL" id="CAJ2660109.1"/>
    </source>
</evidence>
<accession>A0ACB0KSD4</accession>